<gene>
    <name evidence="2" type="ORF">SAMN05660359_04083</name>
</gene>
<dbReference type="Pfam" id="PF01872">
    <property type="entry name" value="RibD_C"/>
    <property type="match status" value="1"/>
</dbReference>
<dbReference type="PANTHER" id="PTHR38011:SF2">
    <property type="entry name" value="BIFUNCTIONAL DEAMINASE-REDUCTASE DOMAIN PROTEIN"/>
    <property type="match status" value="1"/>
</dbReference>
<accession>A0A1I5HXB1</accession>
<sequence length="193" mass="20056">MGSISIVENVSLDGVAQAPGSPDEDTRGGFAHGGWFGPYPDAVLGEVMGRGMAGEGAMLFGRRTFESMQAAWAGTTDNPFGPVLDAKQKYVVSRDAGYAPTWANSTLLAGDAAETVAALKAATDLDLTVLGSPDLLATLLPAGLVDDAWLAVAPVVLGSGRTLFPTGAHLRWDLVESVPTTTGVVLSHYRRAR</sequence>
<dbReference type="PANTHER" id="PTHR38011">
    <property type="entry name" value="DIHYDROFOLATE REDUCTASE FAMILY PROTEIN (AFU_ORTHOLOGUE AFUA_8G06820)"/>
    <property type="match status" value="1"/>
</dbReference>
<protein>
    <submittedName>
        <fullName evidence="2">Dihydrofolate reductase</fullName>
    </submittedName>
</protein>
<dbReference type="GO" id="GO:0008703">
    <property type="term" value="F:5-amino-6-(5-phosphoribosylamino)uracil reductase activity"/>
    <property type="evidence" value="ECO:0007669"/>
    <property type="project" value="InterPro"/>
</dbReference>
<keyword evidence="3" id="KW-1185">Reference proteome</keyword>
<dbReference type="OrthoDB" id="7342392at2"/>
<dbReference type="SUPFAM" id="SSF53597">
    <property type="entry name" value="Dihydrofolate reductase-like"/>
    <property type="match status" value="1"/>
</dbReference>
<dbReference type="InterPro" id="IPR002734">
    <property type="entry name" value="RibDG_C"/>
</dbReference>
<dbReference type="EMBL" id="FOWE01000011">
    <property type="protein sequence ID" value="SFO52937.1"/>
    <property type="molecule type" value="Genomic_DNA"/>
</dbReference>
<proteinExistence type="predicted"/>
<dbReference type="Proteomes" id="UP000183642">
    <property type="component" value="Unassembled WGS sequence"/>
</dbReference>
<dbReference type="InterPro" id="IPR024072">
    <property type="entry name" value="DHFR-like_dom_sf"/>
</dbReference>
<organism evidence="2 3">
    <name type="scientific">Geodermatophilus obscurus</name>
    <dbReference type="NCBI Taxonomy" id="1861"/>
    <lineage>
        <taxon>Bacteria</taxon>
        <taxon>Bacillati</taxon>
        <taxon>Actinomycetota</taxon>
        <taxon>Actinomycetes</taxon>
        <taxon>Geodermatophilales</taxon>
        <taxon>Geodermatophilaceae</taxon>
        <taxon>Geodermatophilus</taxon>
    </lineage>
</organism>
<feature type="domain" description="Bacterial bifunctional deaminase-reductase C-terminal" evidence="1">
    <location>
        <begin position="9"/>
        <end position="186"/>
    </location>
</feature>
<reference evidence="3" key="1">
    <citation type="submission" date="2016-10" db="EMBL/GenBank/DDBJ databases">
        <authorList>
            <person name="Varghese N."/>
            <person name="Submissions S."/>
        </authorList>
    </citation>
    <scope>NUCLEOTIDE SEQUENCE [LARGE SCALE GENOMIC DNA]</scope>
    <source>
        <strain evidence="3">DSM 43161</strain>
    </source>
</reference>
<evidence type="ECO:0000313" key="2">
    <source>
        <dbReference type="EMBL" id="SFO52937.1"/>
    </source>
</evidence>
<dbReference type="AlphaFoldDB" id="A0A1I5HXB1"/>
<evidence type="ECO:0000313" key="3">
    <source>
        <dbReference type="Proteomes" id="UP000183642"/>
    </source>
</evidence>
<name>A0A1I5HXB1_9ACTN</name>
<dbReference type="Gene3D" id="3.40.430.10">
    <property type="entry name" value="Dihydrofolate Reductase, subunit A"/>
    <property type="match status" value="1"/>
</dbReference>
<dbReference type="RefSeq" id="WP_075015349.1">
    <property type="nucleotide sequence ID" value="NZ_FOWE01000011.1"/>
</dbReference>
<dbReference type="GO" id="GO:0009231">
    <property type="term" value="P:riboflavin biosynthetic process"/>
    <property type="evidence" value="ECO:0007669"/>
    <property type="project" value="InterPro"/>
</dbReference>
<evidence type="ECO:0000259" key="1">
    <source>
        <dbReference type="Pfam" id="PF01872"/>
    </source>
</evidence>
<dbReference type="InterPro" id="IPR050765">
    <property type="entry name" value="Riboflavin_Biosynth_HTPR"/>
</dbReference>